<feature type="transmembrane region" description="Helical" evidence="1">
    <location>
        <begin position="196"/>
        <end position="219"/>
    </location>
</feature>
<sequence>MFHENLRKSVLLLNFIICFSPILHPLTVYLATDDAPLLHSNYKEAILIYGIHTVNHMCLIFLHFKFFILIAERILAYRKRDVYEHTRNNFVAQIFSVAFALCFIELSLKLYIFLGLDTEETIDIRILKALTISKSPTYFLVTFFVCYNCGFVGYFCFRRLQTTAAGQRHHSRSLSERFELRQTEGVTNIMLPLNKLYIVSLIASSTTIFPCICIILWPADETWRRIYKISALYTHAAIGAYNLVATIYTLKKMKVMFKTIPVELGVNPRNDNVERYFSRLQADWKIGAVK</sequence>
<keyword evidence="1" id="KW-0812">Transmembrane</keyword>
<evidence type="ECO:0000313" key="3">
    <source>
        <dbReference type="Proteomes" id="UP000659654"/>
    </source>
</evidence>
<accession>A0A811LL70</accession>
<feature type="transmembrane region" description="Helical" evidence="1">
    <location>
        <begin position="90"/>
        <end position="116"/>
    </location>
</feature>
<keyword evidence="1" id="KW-0472">Membrane</keyword>
<name>A0A811LL70_BURXY</name>
<feature type="transmembrane region" description="Helical" evidence="1">
    <location>
        <begin position="46"/>
        <end position="70"/>
    </location>
</feature>
<keyword evidence="3" id="KW-1185">Reference proteome</keyword>
<comment type="caution">
    <text evidence="2">The sequence shown here is derived from an EMBL/GenBank/DDBJ whole genome shotgun (WGS) entry which is preliminary data.</text>
</comment>
<evidence type="ECO:0000313" key="2">
    <source>
        <dbReference type="EMBL" id="CAD5227937.1"/>
    </source>
</evidence>
<dbReference type="EMBL" id="CAJFCV020000004">
    <property type="protein sequence ID" value="CAG9118355.1"/>
    <property type="molecule type" value="Genomic_DNA"/>
</dbReference>
<feature type="transmembrane region" description="Helical" evidence="1">
    <location>
        <begin position="12"/>
        <end position="31"/>
    </location>
</feature>
<dbReference type="Proteomes" id="UP000582659">
    <property type="component" value="Unassembled WGS sequence"/>
</dbReference>
<gene>
    <name evidence="2" type="ORF">BXYJ_LOCUS10199</name>
</gene>
<feature type="transmembrane region" description="Helical" evidence="1">
    <location>
        <begin position="136"/>
        <end position="157"/>
    </location>
</feature>
<dbReference type="AlphaFoldDB" id="A0A811LL70"/>
<protein>
    <submittedName>
        <fullName evidence="2">(pine wood nematode) hypothetical protein</fullName>
    </submittedName>
</protein>
<organism evidence="2 3">
    <name type="scientific">Bursaphelenchus xylophilus</name>
    <name type="common">Pinewood nematode worm</name>
    <name type="synonym">Aphelenchoides xylophilus</name>
    <dbReference type="NCBI Taxonomy" id="6326"/>
    <lineage>
        <taxon>Eukaryota</taxon>
        <taxon>Metazoa</taxon>
        <taxon>Ecdysozoa</taxon>
        <taxon>Nematoda</taxon>
        <taxon>Chromadorea</taxon>
        <taxon>Rhabditida</taxon>
        <taxon>Tylenchina</taxon>
        <taxon>Tylenchomorpha</taxon>
        <taxon>Aphelenchoidea</taxon>
        <taxon>Aphelenchoididae</taxon>
        <taxon>Bursaphelenchus</taxon>
    </lineage>
</organism>
<keyword evidence="1" id="KW-1133">Transmembrane helix</keyword>
<dbReference type="EMBL" id="CAJFDI010000004">
    <property type="protein sequence ID" value="CAD5227937.1"/>
    <property type="molecule type" value="Genomic_DNA"/>
</dbReference>
<reference evidence="2" key="1">
    <citation type="submission" date="2020-09" db="EMBL/GenBank/DDBJ databases">
        <authorList>
            <person name="Kikuchi T."/>
        </authorList>
    </citation>
    <scope>NUCLEOTIDE SEQUENCE</scope>
    <source>
        <strain evidence="2">Ka4C1</strain>
    </source>
</reference>
<evidence type="ECO:0000256" key="1">
    <source>
        <dbReference type="SAM" id="Phobius"/>
    </source>
</evidence>
<feature type="transmembrane region" description="Helical" evidence="1">
    <location>
        <begin position="231"/>
        <end position="250"/>
    </location>
</feature>
<proteinExistence type="predicted"/>
<dbReference type="Proteomes" id="UP000659654">
    <property type="component" value="Unassembled WGS sequence"/>
</dbReference>